<keyword evidence="3" id="KW-1185">Reference proteome</keyword>
<feature type="region of interest" description="Disordered" evidence="1">
    <location>
        <begin position="261"/>
        <end position="313"/>
    </location>
</feature>
<dbReference type="OrthoDB" id="10361789at2759"/>
<dbReference type="AlphaFoldDB" id="A0A5B0QPK3"/>
<feature type="compositionally biased region" description="Polar residues" evidence="1">
    <location>
        <begin position="152"/>
        <end position="162"/>
    </location>
</feature>
<evidence type="ECO:0000313" key="3">
    <source>
        <dbReference type="Proteomes" id="UP000324748"/>
    </source>
</evidence>
<evidence type="ECO:0000313" key="2">
    <source>
        <dbReference type="EMBL" id="KAA1115100.1"/>
    </source>
</evidence>
<feature type="compositionally biased region" description="Polar residues" evidence="1">
    <location>
        <begin position="177"/>
        <end position="186"/>
    </location>
</feature>
<sequence>MDHHYVQIPTQEPNGKIVHLNPSELTLSPKKHTFTYTLKSEMPLICWIGIIWLVSSSSTAAPMNPDKRSFLASISGPKLALIPEPMMASRAPAILETSKASYSTAQTATVKASTLPEIANPRLTKSKSLPNKPTSGSQSLSLEIPEKHPVSEPQSPSLQPSKDSVVAKTEKFDAEKLTSSQSQKPTSKIPEISKPEPPDKLGRLSFSGRLKGFLKRKKFKTMKSNSLAIIYLFKSLMEKMKLYSPRRYGSQELVTQVARKGRKALKVKKPPPAPREKMVNENEKAKTIPSRDKSTELAESHEKEKDLAHEKAQSSMYPSSWRNLMGVPSNIYNSLLDTIKTRFPYRLTVSRTPEPTSQALVTVPKPTDSKTTSSASELSHPEEKSGKELSVVKLDHSKEETTLSQESDLSSIDKKQVAQAELTSLVNGILQPIVSRYLTPEKTTKLVDKSVRNKNVALRWVVNHVPTKFSNYFVREKIAPSFVKGFASWAAKTIMKFSSDHIFEVLQRHSIEFLAAINKANAHAAPHPT</sequence>
<dbReference type="EMBL" id="VSWC01000014">
    <property type="protein sequence ID" value="KAA1115100.1"/>
    <property type="molecule type" value="Genomic_DNA"/>
</dbReference>
<feature type="compositionally biased region" description="Basic and acidic residues" evidence="1">
    <location>
        <begin position="274"/>
        <end position="312"/>
    </location>
</feature>
<name>A0A5B0QPK3_PUCGR</name>
<dbReference type="Proteomes" id="UP000324748">
    <property type="component" value="Unassembled WGS sequence"/>
</dbReference>
<gene>
    <name evidence="2" type="ORF">PGT21_031431</name>
</gene>
<reference evidence="2 3" key="1">
    <citation type="submission" date="2019-05" db="EMBL/GenBank/DDBJ databases">
        <title>Emergence of the Ug99 lineage of the wheat stem rust pathogen through somatic hybridization.</title>
        <authorList>
            <person name="Li F."/>
            <person name="Upadhyaya N.M."/>
            <person name="Sperschneider J."/>
            <person name="Matny O."/>
            <person name="Nguyen-Phuc H."/>
            <person name="Mago R."/>
            <person name="Raley C."/>
            <person name="Miller M.E."/>
            <person name="Silverstein K.A.T."/>
            <person name="Henningsen E."/>
            <person name="Hirsch C.D."/>
            <person name="Visser B."/>
            <person name="Pretorius Z.A."/>
            <person name="Steffenson B.J."/>
            <person name="Schwessinger B."/>
            <person name="Dodds P.N."/>
            <person name="Figueroa M."/>
        </authorList>
    </citation>
    <scope>NUCLEOTIDE SEQUENCE [LARGE SCALE GENOMIC DNA]</scope>
    <source>
        <strain evidence="2">21-0</strain>
    </source>
</reference>
<feature type="compositionally biased region" description="Polar residues" evidence="1">
    <location>
        <begin position="126"/>
        <end position="141"/>
    </location>
</feature>
<protein>
    <submittedName>
        <fullName evidence="2">Uncharacterized protein</fullName>
    </submittedName>
</protein>
<comment type="caution">
    <text evidence="2">The sequence shown here is derived from an EMBL/GenBank/DDBJ whole genome shotgun (WGS) entry which is preliminary data.</text>
</comment>
<feature type="compositionally biased region" description="Basic and acidic residues" evidence="1">
    <location>
        <begin position="191"/>
        <end position="202"/>
    </location>
</feature>
<organism evidence="2 3">
    <name type="scientific">Puccinia graminis f. sp. tritici</name>
    <dbReference type="NCBI Taxonomy" id="56615"/>
    <lineage>
        <taxon>Eukaryota</taxon>
        <taxon>Fungi</taxon>
        <taxon>Dikarya</taxon>
        <taxon>Basidiomycota</taxon>
        <taxon>Pucciniomycotina</taxon>
        <taxon>Pucciniomycetes</taxon>
        <taxon>Pucciniales</taxon>
        <taxon>Pucciniaceae</taxon>
        <taxon>Puccinia</taxon>
    </lineage>
</organism>
<proteinExistence type="predicted"/>
<evidence type="ECO:0000256" key="1">
    <source>
        <dbReference type="SAM" id="MobiDB-lite"/>
    </source>
</evidence>
<feature type="region of interest" description="Disordered" evidence="1">
    <location>
        <begin position="356"/>
        <end position="391"/>
    </location>
</feature>
<feature type="region of interest" description="Disordered" evidence="1">
    <location>
        <begin position="113"/>
        <end position="204"/>
    </location>
</feature>
<accession>A0A5B0QPK3</accession>